<dbReference type="InterPro" id="IPR006037">
    <property type="entry name" value="RCK_C"/>
</dbReference>
<dbReference type="InterPro" id="IPR003148">
    <property type="entry name" value="RCK_N"/>
</dbReference>
<evidence type="ECO:0000259" key="1">
    <source>
        <dbReference type="PROSITE" id="PS51201"/>
    </source>
</evidence>
<dbReference type="PANTHER" id="PTHR43833">
    <property type="entry name" value="POTASSIUM CHANNEL PROTEIN 2-RELATED-RELATED"/>
    <property type="match status" value="1"/>
</dbReference>
<dbReference type="PANTHER" id="PTHR43833:SF7">
    <property type="entry name" value="KTR SYSTEM POTASSIUM UPTAKE PROTEIN C"/>
    <property type="match status" value="1"/>
</dbReference>
<name>A0A1G6KKX2_9BACI</name>
<dbReference type="OrthoDB" id="9776294at2"/>
<dbReference type="EMBL" id="FMYI01000006">
    <property type="protein sequence ID" value="SDC31185.1"/>
    <property type="molecule type" value="Genomic_DNA"/>
</dbReference>
<dbReference type="PROSITE" id="PS51202">
    <property type="entry name" value="RCK_C"/>
    <property type="match status" value="1"/>
</dbReference>
<dbReference type="GO" id="GO:0008324">
    <property type="term" value="F:monoatomic cation transmembrane transporter activity"/>
    <property type="evidence" value="ECO:0007669"/>
    <property type="project" value="InterPro"/>
</dbReference>
<evidence type="ECO:0000313" key="4">
    <source>
        <dbReference type="Proteomes" id="UP000242949"/>
    </source>
</evidence>
<dbReference type="RefSeq" id="WP_090795979.1">
    <property type="nucleotide sequence ID" value="NZ_FMYI01000006.1"/>
</dbReference>
<evidence type="ECO:0000313" key="3">
    <source>
        <dbReference type="EMBL" id="SDC31185.1"/>
    </source>
</evidence>
<protein>
    <submittedName>
        <fullName evidence="3">Trk system potassium uptake protein TrkA</fullName>
    </submittedName>
</protein>
<keyword evidence="4" id="KW-1185">Reference proteome</keyword>
<feature type="domain" description="RCK N-terminal" evidence="1">
    <location>
        <begin position="4"/>
        <end position="120"/>
    </location>
</feature>
<dbReference type="Pfam" id="PF02080">
    <property type="entry name" value="TrkA_C"/>
    <property type="match status" value="1"/>
</dbReference>
<dbReference type="GO" id="GO:0006813">
    <property type="term" value="P:potassium ion transport"/>
    <property type="evidence" value="ECO:0007669"/>
    <property type="project" value="InterPro"/>
</dbReference>
<gene>
    <name evidence="3" type="ORF">SAMN05421734_106113</name>
</gene>
<sequence>MAKPKQLAIIGLGQFGTGVAKSLIQKGHDVLVIDKNERLVNEFRDTATHAVACDATDDKELKALGIKNFDYVIVAIGENIQASILTTLILKDFDVKNVWVKSTNDYHTKILEKIDADLVIHPEQDTASRLVRQLINGHLLDYIELSNDYSIVEIKPSKQLCGETIATIDLRGKYGITLIGLKYEGQIDINPSPDYELCKQNVLILLGHKKDIARFKKAVIL</sequence>
<dbReference type="PROSITE" id="PS51201">
    <property type="entry name" value="RCK_N"/>
    <property type="match status" value="1"/>
</dbReference>
<dbReference type="STRING" id="1612202.SAMN05421734_106113"/>
<dbReference type="AlphaFoldDB" id="A0A1G6KKX2"/>
<accession>A0A1G6KKX2</accession>
<dbReference type="SUPFAM" id="SSF51735">
    <property type="entry name" value="NAD(P)-binding Rossmann-fold domains"/>
    <property type="match status" value="1"/>
</dbReference>
<feature type="domain" description="RCK C-terminal" evidence="2">
    <location>
        <begin position="137"/>
        <end position="221"/>
    </location>
</feature>
<dbReference type="Proteomes" id="UP000242949">
    <property type="component" value="Unassembled WGS sequence"/>
</dbReference>
<dbReference type="Gene3D" id="3.40.50.720">
    <property type="entry name" value="NAD(P)-binding Rossmann-like Domain"/>
    <property type="match status" value="1"/>
</dbReference>
<dbReference type="InterPro" id="IPR050721">
    <property type="entry name" value="Trk_Ktr_HKT_K-transport"/>
</dbReference>
<dbReference type="InterPro" id="IPR036291">
    <property type="entry name" value="NAD(P)-bd_dom_sf"/>
</dbReference>
<evidence type="ECO:0000259" key="2">
    <source>
        <dbReference type="PROSITE" id="PS51202"/>
    </source>
</evidence>
<dbReference type="Gene3D" id="3.30.70.1450">
    <property type="entry name" value="Regulator of K+ conductance, C-terminal domain"/>
    <property type="match status" value="1"/>
</dbReference>
<proteinExistence type="predicted"/>
<reference evidence="4" key="1">
    <citation type="submission" date="2016-09" db="EMBL/GenBank/DDBJ databases">
        <authorList>
            <person name="Varghese N."/>
            <person name="Submissions S."/>
        </authorList>
    </citation>
    <scope>NUCLEOTIDE SEQUENCE [LARGE SCALE GENOMIC DNA]</scope>
    <source>
        <strain evidence="4">S5</strain>
    </source>
</reference>
<organism evidence="3 4">
    <name type="scientific">Pelagirhabdus alkalitolerans</name>
    <dbReference type="NCBI Taxonomy" id="1612202"/>
    <lineage>
        <taxon>Bacteria</taxon>
        <taxon>Bacillati</taxon>
        <taxon>Bacillota</taxon>
        <taxon>Bacilli</taxon>
        <taxon>Bacillales</taxon>
        <taxon>Bacillaceae</taxon>
        <taxon>Pelagirhabdus</taxon>
    </lineage>
</organism>
<dbReference type="Pfam" id="PF02254">
    <property type="entry name" value="TrkA_N"/>
    <property type="match status" value="1"/>
</dbReference>
<dbReference type="InterPro" id="IPR036721">
    <property type="entry name" value="RCK_C_sf"/>
</dbReference>
<dbReference type="SUPFAM" id="SSF116726">
    <property type="entry name" value="TrkA C-terminal domain-like"/>
    <property type="match status" value="1"/>
</dbReference>